<keyword evidence="1" id="KW-0805">Transcription regulation</keyword>
<evidence type="ECO:0000256" key="1">
    <source>
        <dbReference type="ARBA" id="ARBA00023015"/>
    </source>
</evidence>
<organism evidence="5 6">
    <name type="scientific">Flavobacterium salmonis</name>
    <dbReference type="NCBI Taxonomy" id="2654844"/>
    <lineage>
        <taxon>Bacteria</taxon>
        <taxon>Pseudomonadati</taxon>
        <taxon>Bacteroidota</taxon>
        <taxon>Flavobacteriia</taxon>
        <taxon>Flavobacteriales</taxon>
        <taxon>Flavobacteriaceae</taxon>
        <taxon>Flavobacterium</taxon>
    </lineage>
</organism>
<dbReference type="InterPro" id="IPR037923">
    <property type="entry name" value="HTH-like"/>
</dbReference>
<dbReference type="Proteomes" id="UP000530060">
    <property type="component" value="Unassembled WGS sequence"/>
</dbReference>
<name>A0A6V6YTH5_9FLAO</name>
<dbReference type="SUPFAM" id="SSF51215">
    <property type="entry name" value="Regulatory protein AraC"/>
    <property type="match status" value="1"/>
</dbReference>
<gene>
    <name evidence="5" type="ORF">FLAT13_01429</name>
</gene>
<dbReference type="SUPFAM" id="SSF46689">
    <property type="entry name" value="Homeodomain-like"/>
    <property type="match status" value="1"/>
</dbReference>
<dbReference type="SMART" id="SM00342">
    <property type="entry name" value="HTH_ARAC"/>
    <property type="match status" value="1"/>
</dbReference>
<keyword evidence="2" id="KW-0238">DNA-binding</keyword>
<dbReference type="InterPro" id="IPR018060">
    <property type="entry name" value="HTH_AraC"/>
</dbReference>
<evidence type="ECO:0000256" key="2">
    <source>
        <dbReference type="ARBA" id="ARBA00023125"/>
    </source>
</evidence>
<evidence type="ECO:0000313" key="5">
    <source>
        <dbReference type="EMBL" id="CAD0002847.1"/>
    </source>
</evidence>
<proteinExistence type="predicted"/>
<keyword evidence="3" id="KW-0804">Transcription</keyword>
<dbReference type="PANTHER" id="PTHR43280">
    <property type="entry name" value="ARAC-FAMILY TRANSCRIPTIONAL REGULATOR"/>
    <property type="match status" value="1"/>
</dbReference>
<dbReference type="PANTHER" id="PTHR43280:SF32">
    <property type="entry name" value="TRANSCRIPTIONAL REGULATORY PROTEIN"/>
    <property type="match status" value="1"/>
</dbReference>
<dbReference type="EMBL" id="CAIJDP010000060">
    <property type="protein sequence ID" value="CAD0002847.1"/>
    <property type="molecule type" value="Genomic_DNA"/>
</dbReference>
<dbReference type="Gene3D" id="1.10.10.60">
    <property type="entry name" value="Homeodomain-like"/>
    <property type="match status" value="1"/>
</dbReference>
<evidence type="ECO:0000259" key="4">
    <source>
        <dbReference type="PROSITE" id="PS01124"/>
    </source>
</evidence>
<protein>
    <submittedName>
        <fullName evidence="5">AraC family transcriptional regulator</fullName>
    </submittedName>
</protein>
<dbReference type="Pfam" id="PF12833">
    <property type="entry name" value="HTH_18"/>
    <property type="match status" value="1"/>
</dbReference>
<dbReference type="PROSITE" id="PS01124">
    <property type="entry name" value="HTH_ARAC_FAMILY_2"/>
    <property type="match status" value="1"/>
</dbReference>
<dbReference type="GO" id="GO:0043565">
    <property type="term" value="F:sequence-specific DNA binding"/>
    <property type="evidence" value="ECO:0007669"/>
    <property type="project" value="InterPro"/>
</dbReference>
<evidence type="ECO:0000256" key="3">
    <source>
        <dbReference type="ARBA" id="ARBA00023163"/>
    </source>
</evidence>
<dbReference type="AlphaFoldDB" id="A0A6V6YTH5"/>
<feature type="domain" description="HTH araC/xylS-type" evidence="4">
    <location>
        <begin position="201"/>
        <end position="299"/>
    </location>
</feature>
<dbReference type="GO" id="GO:0003700">
    <property type="term" value="F:DNA-binding transcription factor activity"/>
    <property type="evidence" value="ECO:0007669"/>
    <property type="project" value="InterPro"/>
</dbReference>
<accession>A0A6V6YTH5</accession>
<dbReference type="InterPro" id="IPR009057">
    <property type="entry name" value="Homeodomain-like_sf"/>
</dbReference>
<keyword evidence="6" id="KW-1185">Reference proteome</keyword>
<comment type="caution">
    <text evidence="5">The sequence shown here is derived from an EMBL/GenBank/DDBJ whole genome shotgun (WGS) entry which is preliminary data.</text>
</comment>
<evidence type="ECO:0000313" key="6">
    <source>
        <dbReference type="Proteomes" id="UP000530060"/>
    </source>
</evidence>
<reference evidence="5 6" key="1">
    <citation type="submission" date="2020-06" db="EMBL/GenBank/DDBJ databases">
        <authorList>
            <person name="Criscuolo A."/>
        </authorList>
    </citation>
    <scope>NUCLEOTIDE SEQUENCE [LARGE SCALE GENOMIC DNA]</scope>
    <source>
        <strain evidence="6">CIP 111411</strain>
    </source>
</reference>
<sequence length="307" mass="35633">MNSFHGYLYILKPHFMNSQNVSTLINPQTGNLAFKILSFEDNVHFDHLQRNNYYSLIWVTKGKGKVKANFTEHHFEENSLLAFSPYQPFMLCVSEPIEGIAIHFHPDFYCIHMHQKEVSCNGVLFNNIYQPPYVKVTEQATHTFKMVLEQMKAEIKNAELAQYELLISYLKIFLITASRLKTEQLEEMNAVPNTKEPLILQNLKDAIELNFKTKHSAGNYADLLNISTKALAKLSKNYFNKTLTDLISERIIIEAKRELYLTSKTVKEIAYELGYDDEHYFSRFFKTNADVSPQIYRETVGFGKMQA</sequence>